<dbReference type="AlphaFoldDB" id="A0AAV2E9M2"/>
<dbReference type="PANTHER" id="PTHR24559">
    <property type="entry name" value="TRANSPOSON TY3-I GAG-POL POLYPROTEIN"/>
    <property type="match status" value="1"/>
</dbReference>
<organism evidence="2 3">
    <name type="scientific">Linum trigynum</name>
    <dbReference type="NCBI Taxonomy" id="586398"/>
    <lineage>
        <taxon>Eukaryota</taxon>
        <taxon>Viridiplantae</taxon>
        <taxon>Streptophyta</taxon>
        <taxon>Embryophyta</taxon>
        <taxon>Tracheophyta</taxon>
        <taxon>Spermatophyta</taxon>
        <taxon>Magnoliopsida</taxon>
        <taxon>eudicotyledons</taxon>
        <taxon>Gunneridae</taxon>
        <taxon>Pentapetalae</taxon>
        <taxon>rosids</taxon>
        <taxon>fabids</taxon>
        <taxon>Malpighiales</taxon>
        <taxon>Linaceae</taxon>
        <taxon>Linum</taxon>
    </lineage>
</organism>
<dbReference type="PANTHER" id="PTHR24559:SF444">
    <property type="entry name" value="REVERSE TRANSCRIPTASE DOMAIN-CONTAINING PROTEIN"/>
    <property type="match status" value="1"/>
</dbReference>
<dbReference type="InterPro" id="IPR053134">
    <property type="entry name" value="RNA-dir_DNA_polymerase"/>
</dbReference>
<dbReference type="Proteomes" id="UP001497516">
    <property type="component" value="Chromosome 4"/>
</dbReference>
<dbReference type="Gene3D" id="3.30.70.270">
    <property type="match status" value="1"/>
</dbReference>
<evidence type="ECO:0000313" key="2">
    <source>
        <dbReference type="EMBL" id="CAL1382579.1"/>
    </source>
</evidence>
<gene>
    <name evidence="2" type="ORF">LTRI10_LOCUS23896</name>
</gene>
<dbReference type="Pfam" id="PF00078">
    <property type="entry name" value="RVT_1"/>
    <property type="match status" value="1"/>
</dbReference>
<accession>A0AAV2E9M2</accession>
<reference evidence="2 3" key="1">
    <citation type="submission" date="2024-04" db="EMBL/GenBank/DDBJ databases">
        <authorList>
            <person name="Fracassetti M."/>
        </authorList>
    </citation>
    <scope>NUCLEOTIDE SEQUENCE [LARGE SCALE GENOMIC DNA]</scope>
</reference>
<protein>
    <recommendedName>
        <fullName evidence="1">Reverse transcriptase domain-containing protein</fullName>
    </recommendedName>
</protein>
<keyword evidence="3" id="KW-1185">Reference proteome</keyword>
<proteinExistence type="predicted"/>
<dbReference type="EMBL" id="OZ034817">
    <property type="protein sequence ID" value="CAL1382579.1"/>
    <property type="molecule type" value="Genomic_DNA"/>
</dbReference>
<evidence type="ECO:0000259" key="1">
    <source>
        <dbReference type="Pfam" id="PF00078"/>
    </source>
</evidence>
<dbReference type="InterPro" id="IPR043128">
    <property type="entry name" value="Rev_trsase/Diguanyl_cyclase"/>
</dbReference>
<evidence type="ECO:0000313" key="3">
    <source>
        <dbReference type="Proteomes" id="UP001497516"/>
    </source>
</evidence>
<name>A0AAV2E9M2_9ROSI</name>
<dbReference type="CDD" id="cd01647">
    <property type="entry name" value="RT_LTR"/>
    <property type="match status" value="1"/>
</dbReference>
<dbReference type="InterPro" id="IPR000477">
    <property type="entry name" value="RT_dom"/>
</dbReference>
<dbReference type="Gene3D" id="3.10.10.10">
    <property type="entry name" value="HIV Type 1 Reverse Transcriptase, subunit A, domain 1"/>
    <property type="match status" value="1"/>
</dbReference>
<dbReference type="InterPro" id="IPR043502">
    <property type="entry name" value="DNA/RNA_pol_sf"/>
</dbReference>
<dbReference type="SUPFAM" id="SSF56672">
    <property type="entry name" value="DNA/RNA polymerases"/>
    <property type="match status" value="1"/>
</dbReference>
<sequence>MYNKGPFSISTVEDMLDDPLGAQVFSKLELRAGYHQICMHEDDFLKATFHTHNGHYEYFIMPFGLCNAPSQFQTTMNDIFWPILCKSVLVFFDDILVYSSSWEEHSHQL</sequence>
<feature type="domain" description="Reverse transcriptase" evidence="1">
    <location>
        <begin position="14"/>
        <end position="107"/>
    </location>
</feature>